<feature type="transmembrane region" description="Helical" evidence="1">
    <location>
        <begin position="6"/>
        <end position="26"/>
    </location>
</feature>
<reference evidence="2 3" key="1">
    <citation type="journal article" date="2018" name="Nat. Biotechnol.">
        <title>A standardized bacterial taxonomy based on genome phylogeny substantially revises the tree of life.</title>
        <authorList>
            <person name="Parks D.H."/>
            <person name="Chuvochina M."/>
            <person name="Waite D.W."/>
            <person name="Rinke C."/>
            <person name="Skarshewski A."/>
            <person name="Chaumeil P.A."/>
            <person name="Hugenholtz P."/>
        </authorList>
    </citation>
    <scope>NUCLEOTIDE SEQUENCE [LARGE SCALE GENOMIC DNA]</scope>
    <source>
        <strain evidence="2">UBA11978</strain>
    </source>
</reference>
<keyword evidence="1" id="KW-1133">Transmembrane helix</keyword>
<sequence>MAADPTILITMLAALGSLVTVLFQSFRKSRCVTIKSCCGLFEIERELDDDEARKQEEQT</sequence>
<protein>
    <submittedName>
        <fullName evidence="2">Uncharacterized protein</fullName>
    </submittedName>
</protein>
<evidence type="ECO:0000313" key="3">
    <source>
        <dbReference type="Proteomes" id="UP000263517"/>
    </source>
</evidence>
<keyword evidence="1" id="KW-0472">Membrane</keyword>
<evidence type="ECO:0000313" key="2">
    <source>
        <dbReference type="EMBL" id="HAW76872.1"/>
    </source>
</evidence>
<accession>A0A350P6F5</accession>
<evidence type="ECO:0000256" key="1">
    <source>
        <dbReference type="SAM" id="Phobius"/>
    </source>
</evidence>
<proteinExistence type="predicted"/>
<gene>
    <name evidence="2" type="ORF">DCW74_14205</name>
</gene>
<dbReference type="EMBL" id="DNAN01000500">
    <property type="protein sequence ID" value="HAW76872.1"/>
    <property type="molecule type" value="Genomic_DNA"/>
</dbReference>
<comment type="caution">
    <text evidence="2">The sequence shown here is derived from an EMBL/GenBank/DDBJ whole genome shotgun (WGS) entry which is preliminary data.</text>
</comment>
<dbReference type="Proteomes" id="UP000263517">
    <property type="component" value="Unassembled WGS sequence"/>
</dbReference>
<organism evidence="2 3">
    <name type="scientific">Alteromonas australica</name>
    <dbReference type="NCBI Taxonomy" id="589873"/>
    <lineage>
        <taxon>Bacteria</taxon>
        <taxon>Pseudomonadati</taxon>
        <taxon>Pseudomonadota</taxon>
        <taxon>Gammaproteobacteria</taxon>
        <taxon>Alteromonadales</taxon>
        <taxon>Alteromonadaceae</taxon>
        <taxon>Alteromonas/Salinimonas group</taxon>
        <taxon>Alteromonas</taxon>
    </lineage>
</organism>
<name>A0A350P6F5_9ALTE</name>
<dbReference type="AlphaFoldDB" id="A0A350P6F5"/>
<keyword evidence="1" id="KW-0812">Transmembrane</keyword>